<dbReference type="Gene3D" id="2.60.260.20">
    <property type="entry name" value="Urease metallochaperone UreE, N-terminal domain"/>
    <property type="match status" value="2"/>
</dbReference>
<dbReference type="EMBL" id="RWJN01000017">
    <property type="protein sequence ID" value="TCD70656.1"/>
    <property type="molecule type" value="Genomic_DNA"/>
</dbReference>
<dbReference type="InterPro" id="IPR012724">
    <property type="entry name" value="DnaJ"/>
</dbReference>
<protein>
    <recommendedName>
        <fullName evidence="6">DnaJ homolog 1, mitochondrial</fullName>
    </recommendedName>
</protein>
<dbReference type="Gene3D" id="2.170.270.10">
    <property type="entry name" value="SET domain"/>
    <property type="match status" value="1"/>
</dbReference>
<reference evidence="12 13" key="1">
    <citation type="submission" date="2018-11" db="EMBL/GenBank/DDBJ databases">
        <title>Genome assembly of Steccherinum ochraceum LE-BIN_3174, the white-rot fungus of the Steccherinaceae family (The Residual Polyporoid clade, Polyporales, Basidiomycota).</title>
        <authorList>
            <person name="Fedorova T.V."/>
            <person name="Glazunova O.A."/>
            <person name="Landesman E.O."/>
            <person name="Moiseenko K.V."/>
            <person name="Psurtseva N.V."/>
            <person name="Savinova O.S."/>
            <person name="Shakhova N.V."/>
            <person name="Tyazhelova T.V."/>
            <person name="Vasina D.V."/>
        </authorList>
    </citation>
    <scope>NUCLEOTIDE SEQUENCE [LARGE SCALE GENOMIC DNA]</scope>
    <source>
        <strain evidence="12 13">LE-BIN_3174</strain>
    </source>
</reference>
<evidence type="ECO:0000256" key="7">
    <source>
        <dbReference type="PROSITE-ProRule" id="PRU00546"/>
    </source>
</evidence>
<feature type="domain" description="J" evidence="9">
    <location>
        <begin position="185"/>
        <end position="252"/>
    </location>
</feature>
<dbReference type="GO" id="GO:0005737">
    <property type="term" value="C:cytoplasm"/>
    <property type="evidence" value="ECO:0007669"/>
    <property type="project" value="TreeGrafter"/>
</dbReference>
<feature type="compositionally biased region" description="Basic and acidic residues" evidence="8">
    <location>
        <begin position="625"/>
        <end position="644"/>
    </location>
</feature>
<dbReference type="AlphaFoldDB" id="A0A4R0RS42"/>
<dbReference type="SMART" id="SM00271">
    <property type="entry name" value="DnaJ"/>
    <property type="match status" value="1"/>
</dbReference>
<dbReference type="Pfam" id="PF00226">
    <property type="entry name" value="DnaJ"/>
    <property type="match status" value="1"/>
</dbReference>
<dbReference type="InterPro" id="IPR001214">
    <property type="entry name" value="SET_dom"/>
</dbReference>
<dbReference type="SUPFAM" id="SSF49493">
    <property type="entry name" value="HSP40/DnaJ peptide-binding domain"/>
    <property type="match status" value="2"/>
</dbReference>
<feature type="compositionally biased region" description="Basic and acidic residues" evidence="8">
    <location>
        <begin position="581"/>
        <end position="591"/>
    </location>
</feature>
<evidence type="ECO:0000259" key="11">
    <source>
        <dbReference type="PROSITE" id="PS51188"/>
    </source>
</evidence>
<keyword evidence="5" id="KW-0143">Chaperone</keyword>
<dbReference type="CDD" id="cd10719">
    <property type="entry name" value="DnaJ_zf"/>
    <property type="match status" value="1"/>
</dbReference>
<evidence type="ECO:0000256" key="3">
    <source>
        <dbReference type="ARBA" id="ARBA00022771"/>
    </source>
</evidence>
<feature type="domain" description="SET" evidence="10">
    <location>
        <begin position="55"/>
        <end position="177"/>
    </location>
</feature>
<dbReference type="InterPro" id="IPR018253">
    <property type="entry name" value="DnaJ_domain_CS"/>
</dbReference>
<keyword evidence="2" id="KW-0677">Repeat</keyword>
<dbReference type="InterPro" id="IPR002939">
    <property type="entry name" value="DnaJ_C"/>
</dbReference>
<dbReference type="FunFam" id="2.10.230.10:FF:000001">
    <property type="entry name" value="DnaJ subfamily A member 2"/>
    <property type="match status" value="1"/>
</dbReference>
<dbReference type="InterPro" id="IPR008971">
    <property type="entry name" value="HSP40/DnaJ_pept-bd"/>
</dbReference>
<dbReference type="OrthoDB" id="10256793at2759"/>
<proteinExistence type="inferred from homology"/>
<evidence type="ECO:0000256" key="4">
    <source>
        <dbReference type="ARBA" id="ARBA00022833"/>
    </source>
</evidence>
<dbReference type="GO" id="GO:0005524">
    <property type="term" value="F:ATP binding"/>
    <property type="evidence" value="ECO:0007669"/>
    <property type="project" value="InterPro"/>
</dbReference>
<evidence type="ECO:0000256" key="6">
    <source>
        <dbReference type="ARBA" id="ARBA00072890"/>
    </source>
</evidence>
<evidence type="ECO:0000259" key="10">
    <source>
        <dbReference type="PROSITE" id="PS50280"/>
    </source>
</evidence>
<dbReference type="GO" id="GO:0051082">
    <property type="term" value="F:unfolded protein binding"/>
    <property type="evidence" value="ECO:0007669"/>
    <property type="project" value="InterPro"/>
</dbReference>
<dbReference type="PANTHER" id="PTHR43096:SF52">
    <property type="entry name" value="DNAJ HOMOLOG 1, MITOCHONDRIAL-RELATED"/>
    <property type="match status" value="1"/>
</dbReference>
<evidence type="ECO:0000256" key="8">
    <source>
        <dbReference type="SAM" id="MobiDB-lite"/>
    </source>
</evidence>
<evidence type="ECO:0000256" key="5">
    <source>
        <dbReference type="ARBA" id="ARBA00023186"/>
    </source>
</evidence>
<dbReference type="SUPFAM" id="SSF82199">
    <property type="entry name" value="SET domain"/>
    <property type="match status" value="1"/>
</dbReference>
<evidence type="ECO:0000313" key="12">
    <source>
        <dbReference type="EMBL" id="TCD70656.1"/>
    </source>
</evidence>
<dbReference type="SUPFAM" id="SSF46565">
    <property type="entry name" value="Chaperone J-domain"/>
    <property type="match status" value="1"/>
</dbReference>
<evidence type="ECO:0000259" key="9">
    <source>
        <dbReference type="PROSITE" id="PS50076"/>
    </source>
</evidence>
<dbReference type="FunFam" id="2.60.260.20:FF:000005">
    <property type="entry name" value="Chaperone protein dnaJ 1, mitochondrial"/>
    <property type="match status" value="1"/>
</dbReference>
<keyword evidence="13" id="KW-1185">Reference proteome</keyword>
<evidence type="ECO:0000256" key="1">
    <source>
        <dbReference type="ARBA" id="ARBA00022723"/>
    </source>
</evidence>
<comment type="caution">
    <text evidence="12">The sequence shown here is derived from an EMBL/GenBank/DDBJ whole genome shotgun (WGS) entry which is preliminary data.</text>
</comment>
<feature type="region of interest" description="Disordered" evidence="8">
    <location>
        <begin position="560"/>
        <end position="644"/>
    </location>
</feature>
<dbReference type="GO" id="GO:0008270">
    <property type="term" value="F:zinc ion binding"/>
    <property type="evidence" value="ECO:0007669"/>
    <property type="project" value="UniProtKB-KW"/>
</dbReference>
<dbReference type="GO" id="GO:0009408">
    <property type="term" value="P:response to heat"/>
    <property type="evidence" value="ECO:0007669"/>
    <property type="project" value="InterPro"/>
</dbReference>
<feature type="compositionally biased region" description="Low complexity" evidence="8">
    <location>
        <begin position="565"/>
        <end position="576"/>
    </location>
</feature>
<keyword evidence="1 7" id="KW-0479">Metal-binding</keyword>
<feature type="zinc finger region" description="CR-type" evidence="7">
    <location>
        <begin position="339"/>
        <end position="420"/>
    </location>
</feature>
<dbReference type="HAMAP" id="MF_01152">
    <property type="entry name" value="DnaJ"/>
    <property type="match status" value="1"/>
</dbReference>
<accession>A0A4R0RS42</accession>
<keyword evidence="4 7" id="KW-0862">Zinc</keyword>
<dbReference type="CDD" id="cd06257">
    <property type="entry name" value="DnaJ"/>
    <property type="match status" value="1"/>
</dbReference>
<dbReference type="PROSITE" id="PS51188">
    <property type="entry name" value="ZF_CR"/>
    <property type="match status" value="1"/>
</dbReference>
<dbReference type="CDD" id="cd10747">
    <property type="entry name" value="DnaJ_C"/>
    <property type="match status" value="1"/>
</dbReference>
<dbReference type="InterPro" id="IPR036869">
    <property type="entry name" value="J_dom_sf"/>
</dbReference>
<dbReference type="PANTHER" id="PTHR43096">
    <property type="entry name" value="DNAJ HOMOLOG 1, MITOCHONDRIAL-RELATED"/>
    <property type="match status" value="1"/>
</dbReference>
<dbReference type="Proteomes" id="UP000292702">
    <property type="component" value="Unassembled WGS sequence"/>
</dbReference>
<dbReference type="SUPFAM" id="SSF57938">
    <property type="entry name" value="DnaJ/Hsp40 cysteine-rich domain"/>
    <property type="match status" value="1"/>
</dbReference>
<dbReference type="Pfam" id="PF01556">
    <property type="entry name" value="DnaJ_C"/>
    <property type="match status" value="1"/>
</dbReference>
<dbReference type="PROSITE" id="PS50280">
    <property type="entry name" value="SET"/>
    <property type="match status" value="1"/>
</dbReference>
<dbReference type="GO" id="GO:0031072">
    <property type="term" value="F:heat shock protein binding"/>
    <property type="evidence" value="ECO:0007669"/>
    <property type="project" value="InterPro"/>
</dbReference>
<feature type="domain" description="CR-type" evidence="11">
    <location>
        <begin position="339"/>
        <end position="420"/>
    </location>
</feature>
<dbReference type="Pfam" id="PF00856">
    <property type="entry name" value="SET"/>
    <property type="match status" value="1"/>
</dbReference>
<keyword evidence="3 7" id="KW-0863">Zinc-finger</keyword>
<name>A0A4R0RS42_9APHY</name>
<dbReference type="InterPro" id="IPR001623">
    <property type="entry name" value="DnaJ_domain"/>
</dbReference>
<dbReference type="PROSITE" id="PS50076">
    <property type="entry name" value="DNAJ_2"/>
    <property type="match status" value="1"/>
</dbReference>
<dbReference type="Pfam" id="PF00684">
    <property type="entry name" value="DnaJ_CXXCXGXG"/>
    <property type="match status" value="1"/>
</dbReference>
<dbReference type="GO" id="GO:0042026">
    <property type="term" value="P:protein refolding"/>
    <property type="evidence" value="ECO:0007669"/>
    <property type="project" value="TreeGrafter"/>
</dbReference>
<dbReference type="Gene3D" id="1.10.287.110">
    <property type="entry name" value="DnaJ domain"/>
    <property type="match status" value="1"/>
</dbReference>
<evidence type="ECO:0000313" key="13">
    <source>
        <dbReference type="Proteomes" id="UP000292702"/>
    </source>
</evidence>
<dbReference type="Gene3D" id="2.10.230.10">
    <property type="entry name" value="Heat shock protein DnaJ, cysteine-rich domain"/>
    <property type="match status" value="1"/>
</dbReference>
<dbReference type="STRING" id="92696.A0A4R0RS42"/>
<dbReference type="InterPro" id="IPR001305">
    <property type="entry name" value="HSP_DnaJ_Cys-rich_dom"/>
</dbReference>
<dbReference type="InterPro" id="IPR036410">
    <property type="entry name" value="HSP_DnaJ_Cys-rich_dom_sf"/>
</dbReference>
<dbReference type="InterPro" id="IPR046341">
    <property type="entry name" value="SET_dom_sf"/>
</dbReference>
<gene>
    <name evidence="12" type="ORF">EIP91_002377</name>
</gene>
<sequence>MTKRDSGQNLPQRWPSHLQYLDALVYHSSVPAAVRSDIYPSSRKTGRSDGFIPRPSVAIRSISDPSHPAFGQCGLFATKKIAARTHILDYLGEVHCDDRPDSDYDLSLCRAQDGTSVGVDASRMGNEARFINDFRGVKPRPNAVFEDRRTAEGDMCMSVWSGSEAIRKGDEILISYAEDRHAPKDPYKVLGVNKDASAADIKKTYFSALQLARKYHPDTNPDQGAKDKFVEIQEAYDLLKDDKKRAAYDQYGSAAQQPGFNPDAFANGRNPFGAGGFNFQDFSASFGAGGRRGSQSQIFEELFGAFGGGRFGGAGFAENTRGHDIEVSVGISFIEACKGTSRTINVTPVVNCDTCSGSGLKPGAKRTTCATCRGTGTMAYILESGFQMATTCSTCHGTGSTVPRGSHCGTCGGNGQVRTKKSVKVDIPAGVENGMGIRVPNAGDASNSGKGQNGDLLVRVNVASSKLFRRQGVNLHHEARIPMHTALLGGRVRVPTLDGEVDVRVPAGTQQGEEMVLKSRGVPHVNGGDKGDLFVQFAVQLPRTLTKRQREILQLYADEVEGRPSVSRSESASPSSTAHKPASESRERSDSDDGSLVFDFPYSASARIPSSALSPVTPSGEAEAEERTDPAPPKDEERRRRAAA</sequence>
<dbReference type="PRINTS" id="PR00625">
    <property type="entry name" value="JDOMAIN"/>
</dbReference>
<organism evidence="12 13">
    <name type="scientific">Steccherinum ochraceum</name>
    <dbReference type="NCBI Taxonomy" id="92696"/>
    <lineage>
        <taxon>Eukaryota</taxon>
        <taxon>Fungi</taxon>
        <taxon>Dikarya</taxon>
        <taxon>Basidiomycota</taxon>
        <taxon>Agaricomycotina</taxon>
        <taxon>Agaricomycetes</taxon>
        <taxon>Polyporales</taxon>
        <taxon>Steccherinaceae</taxon>
        <taxon>Steccherinum</taxon>
    </lineage>
</organism>
<dbReference type="PROSITE" id="PS00636">
    <property type="entry name" value="DNAJ_1"/>
    <property type="match status" value="1"/>
</dbReference>
<evidence type="ECO:0000256" key="2">
    <source>
        <dbReference type="ARBA" id="ARBA00022737"/>
    </source>
</evidence>